<feature type="transmembrane region" description="Helical" evidence="9">
    <location>
        <begin position="342"/>
        <end position="362"/>
    </location>
</feature>
<protein>
    <submittedName>
        <fullName evidence="10">Uncharacterized protein</fullName>
    </submittedName>
</protein>
<keyword evidence="5 9" id="KW-0472">Membrane</keyword>
<dbReference type="Pfam" id="PF05648">
    <property type="entry name" value="PEX11"/>
    <property type="match status" value="1"/>
</dbReference>
<name>A0ABQ8CZA8_BRANA</name>
<comment type="subcellular location">
    <subcellularLocation>
        <location evidence="1">Membrane</location>
        <topology evidence="1">Multi-pass membrane protein</topology>
    </subcellularLocation>
    <subcellularLocation>
        <location evidence="7">Peroxisome membrane</location>
    </subcellularLocation>
</comment>
<accession>A0ABQ8CZA8</accession>
<gene>
    <name evidence="10" type="ORF">HID58_022356</name>
</gene>
<evidence type="ECO:0000256" key="1">
    <source>
        <dbReference type="ARBA" id="ARBA00004141"/>
    </source>
</evidence>
<dbReference type="Pfam" id="PF00230">
    <property type="entry name" value="MIP"/>
    <property type="match status" value="1"/>
</dbReference>
<dbReference type="InterPro" id="IPR000425">
    <property type="entry name" value="MIP"/>
</dbReference>
<dbReference type="PANTHER" id="PTHR45665:SF27">
    <property type="entry name" value="AQUAPORIN TIP5-1-RELATED"/>
    <property type="match status" value="1"/>
</dbReference>
<evidence type="ECO:0000313" key="10">
    <source>
        <dbReference type="EMBL" id="KAH0922338.1"/>
    </source>
</evidence>
<evidence type="ECO:0000313" key="11">
    <source>
        <dbReference type="Proteomes" id="UP000824890"/>
    </source>
</evidence>
<dbReference type="PROSITE" id="PS00221">
    <property type="entry name" value="MIP"/>
    <property type="match status" value="1"/>
</dbReference>
<evidence type="ECO:0000256" key="9">
    <source>
        <dbReference type="SAM" id="Phobius"/>
    </source>
</evidence>
<evidence type="ECO:0000256" key="4">
    <source>
        <dbReference type="ARBA" id="ARBA00022989"/>
    </source>
</evidence>
<keyword evidence="4 9" id="KW-1133">Transmembrane helix</keyword>
<evidence type="ECO:0000256" key="2">
    <source>
        <dbReference type="ARBA" id="ARBA00022448"/>
    </source>
</evidence>
<comment type="similarity">
    <text evidence="8">Belongs to the MIP/aquaporin (TC 1.A.8) family.</text>
</comment>
<dbReference type="InterPro" id="IPR008733">
    <property type="entry name" value="PEX11"/>
</dbReference>
<dbReference type="InterPro" id="IPR022357">
    <property type="entry name" value="MIP_CS"/>
</dbReference>
<keyword evidence="3 8" id="KW-0812">Transmembrane</keyword>
<feature type="transmembrane region" description="Helical" evidence="9">
    <location>
        <begin position="83"/>
        <end position="101"/>
    </location>
</feature>
<dbReference type="Proteomes" id="UP000824890">
    <property type="component" value="Unassembled WGS sequence"/>
</dbReference>
<organism evidence="10 11">
    <name type="scientific">Brassica napus</name>
    <name type="common">Rape</name>
    <dbReference type="NCBI Taxonomy" id="3708"/>
    <lineage>
        <taxon>Eukaryota</taxon>
        <taxon>Viridiplantae</taxon>
        <taxon>Streptophyta</taxon>
        <taxon>Embryophyta</taxon>
        <taxon>Tracheophyta</taxon>
        <taxon>Spermatophyta</taxon>
        <taxon>Magnoliopsida</taxon>
        <taxon>eudicotyledons</taxon>
        <taxon>Gunneridae</taxon>
        <taxon>Pentapetalae</taxon>
        <taxon>rosids</taxon>
        <taxon>malvids</taxon>
        <taxon>Brassicales</taxon>
        <taxon>Brassicaceae</taxon>
        <taxon>Brassiceae</taxon>
        <taxon>Brassica</taxon>
    </lineage>
</organism>
<reference evidence="10 11" key="1">
    <citation type="submission" date="2021-05" db="EMBL/GenBank/DDBJ databases">
        <title>Genome Assembly of Synthetic Allotetraploid Brassica napus Reveals Homoeologous Exchanges between Subgenomes.</title>
        <authorList>
            <person name="Davis J.T."/>
        </authorList>
    </citation>
    <scope>NUCLEOTIDE SEQUENCE [LARGE SCALE GENOMIC DNA]</scope>
    <source>
        <strain evidence="11">cv. Da-Ae</strain>
        <tissue evidence="10">Seedling</tissue>
    </source>
</reference>
<feature type="transmembrane region" description="Helical" evidence="9">
    <location>
        <begin position="316"/>
        <end position="336"/>
    </location>
</feature>
<dbReference type="PANTHER" id="PTHR45665">
    <property type="entry name" value="AQUAPORIN-8"/>
    <property type="match status" value="1"/>
</dbReference>
<dbReference type="PRINTS" id="PR00783">
    <property type="entry name" value="MINTRINSICP"/>
</dbReference>
<feature type="transmembrane region" description="Helical" evidence="9">
    <location>
        <begin position="230"/>
        <end position="251"/>
    </location>
</feature>
<evidence type="ECO:0000256" key="3">
    <source>
        <dbReference type="ARBA" id="ARBA00022692"/>
    </source>
</evidence>
<keyword evidence="2 8" id="KW-0813">Transport</keyword>
<evidence type="ECO:0000256" key="8">
    <source>
        <dbReference type="RuleBase" id="RU000477"/>
    </source>
</evidence>
<dbReference type="EMBL" id="JAGKQM010000006">
    <property type="protein sequence ID" value="KAH0922338.1"/>
    <property type="molecule type" value="Genomic_DNA"/>
</dbReference>
<dbReference type="Gene3D" id="1.20.1080.10">
    <property type="entry name" value="Glycerol uptake facilitator protein"/>
    <property type="match status" value="1"/>
</dbReference>
<evidence type="ECO:0000256" key="6">
    <source>
        <dbReference type="ARBA" id="ARBA00023140"/>
    </source>
</evidence>
<proteinExistence type="inferred from homology"/>
<sequence length="430" mass="46145">MSLDTVDKLVVFLAKRDGIDKLVKTFQYVAKLACWHVEATRPDAAERFKKWEVASGLSRKAFRTGRSLTGFNALRRNPGATPVIRFLAVLANSGEMVYFFFDHFLWLSRIGTLDPKIAKKMSFISAFGESFGYVFFIIIDCIFIRQRLRSLKRLRTNYEPKEEVSGKVSEIQGDIVMRLMGISANVADLIIALAEIQPNPFCNHTVTLGISGLVSAWAGKLTAGDVTGPFSVLLPAIANAFALSSSVYISWNVSGGHVNPAVTFGMAVAGRISVPTAMFYWTSQMIASVMACLVLKVTVVEQHVPIYKIAGEMTGFGASVLEGVLAFVLVYTVFTANDPRRGLPLAVGPIFIGFVAGANVLAAGPFSGGAMNPACAFGSAMIYGSFKNQAVYWVGPLLGGATAALVYDNMVVVPAAEDDRGSSTGDATGV</sequence>
<evidence type="ECO:0000256" key="7">
    <source>
        <dbReference type="ARBA" id="ARBA00046271"/>
    </source>
</evidence>
<evidence type="ECO:0000256" key="5">
    <source>
        <dbReference type="ARBA" id="ARBA00023136"/>
    </source>
</evidence>
<dbReference type="InterPro" id="IPR034294">
    <property type="entry name" value="Aquaporin_transptr"/>
</dbReference>
<keyword evidence="11" id="KW-1185">Reference proteome</keyword>
<feature type="transmembrane region" description="Helical" evidence="9">
    <location>
        <begin position="278"/>
        <end position="295"/>
    </location>
</feature>
<keyword evidence="6" id="KW-0576">Peroxisome</keyword>
<dbReference type="InterPro" id="IPR023271">
    <property type="entry name" value="Aquaporin-like"/>
</dbReference>
<feature type="transmembrane region" description="Helical" evidence="9">
    <location>
        <begin position="121"/>
        <end position="144"/>
    </location>
</feature>
<dbReference type="SUPFAM" id="SSF81338">
    <property type="entry name" value="Aquaporin-like"/>
    <property type="match status" value="1"/>
</dbReference>
<comment type="caution">
    <text evidence="10">The sequence shown here is derived from an EMBL/GenBank/DDBJ whole genome shotgun (WGS) entry which is preliminary data.</text>
</comment>